<comment type="caution">
    <text evidence="1">The sequence shown here is derived from an EMBL/GenBank/DDBJ whole genome shotgun (WGS) entry which is preliminary data.</text>
</comment>
<dbReference type="AlphaFoldDB" id="A0A1G2FZP4"/>
<dbReference type="Proteomes" id="UP000176700">
    <property type="component" value="Unassembled WGS sequence"/>
</dbReference>
<organism evidence="1 2">
    <name type="scientific">Candidatus Ryanbacteria bacterium RIFCSPHIGHO2_01_45_13</name>
    <dbReference type="NCBI Taxonomy" id="1802112"/>
    <lineage>
        <taxon>Bacteria</taxon>
        <taxon>Candidatus Ryaniibacteriota</taxon>
    </lineage>
</organism>
<protein>
    <submittedName>
        <fullName evidence="1">Uncharacterized protein</fullName>
    </submittedName>
</protein>
<gene>
    <name evidence="1" type="ORF">A2W41_01190</name>
</gene>
<accession>A0A1G2FZP4</accession>
<evidence type="ECO:0000313" key="2">
    <source>
        <dbReference type="Proteomes" id="UP000176700"/>
    </source>
</evidence>
<name>A0A1G2FZP4_9BACT</name>
<reference evidence="1 2" key="1">
    <citation type="journal article" date="2016" name="Nat. Commun.">
        <title>Thousands of microbial genomes shed light on interconnected biogeochemical processes in an aquifer system.</title>
        <authorList>
            <person name="Anantharaman K."/>
            <person name="Brown C.T."/>
            <person name="Hug L.A."/>
            <person name="Sharon I."/>
            <person name="Castelle C.J."/>
            <person name="Probst A.J."/>
            <person name="Thomas B.C."/>
            <person name="Singh A."/>
            <person name="Wilkins M.J."/>
            <person name="Karaoz U."/>
            <person name="Brodie E.L."/>
            <person name="Williams K.H."/>
            <person name="Hubbard S.S."/>
            <person name="Banfield J.F."/>
        </authorList>
    </citation>
    <scope>NUCLEOTIDE SEQUENCE [LARGE SCALE GENOMIC DNA]</scope>
</reference>
<proteinExistence type="predicted"/>
<dbReference type="EMBL" id="MHNI01000009">
    <property type="protein sequence ID" value="OGZ43317.1"/>
    <property type="molecule type" value="Genomic_DNA"/>
</dbReference>
<sequence>MALLKLSNLLNKRAKQLLCKEVRDSKDIAEIVQLFLNERSVKTDISIKNIKYTGNTLTLTLGSSVLKYQLYALEEELLDRLNKTFPFREPFSKIRFR</sequence>
<evidence type="ECO:0000313" key="1">
    <source>
        <dbReference type="EMBL" id="OGZ43317.1"/>
    </source>
</evidence>